<evidence type="ECO:0000256" key="1">
    <source>
        <dbReference type="SAM" id="Phobius"/>
    </source>
</evidence>
<organism evidence="2 3">
    <name type="scientific">Pelodictyon phaeoclathratiforme (strain DSM 5477 / BU-1)</name>
    <dbReference type="NCBI Taxonomy" id="324925"/>
    <lineage>
        <taxon>Bacteria</taxon>
        <taxon>Pseudomonadati</taxon>
        <taxon>Chlorobiota</taxon>
        <taxon>Chlorobiia</taxon>
        <taxon>Chlorobiales</taxon>
        <taxon>Chlorobiaceae</taxon>
        <taxon>Chlorobium/Pelodictyon group</taxon>
        <taxon>Pelodictyon</taxon>
    </lineage>
</organism>
<feature type="transmembrane region" description="Helical" evidence="1">
    <location>
        <begin position="20"/>
        <end position="39"/>
    </location>
</feature>
<keyword evidence="1" id="KW-0812">Transmembrane</keyword>
<reference evidence="2 3" key="1">
    <citation type="submission" date="2008-06" db="EMBL/GenBank/DDBJ databases">
        <title>Complete sequence of Pelodictyon phaeoclathratiforme BU-1.</title>
        <authorList>
            <consortium name="US DOE Joint Genome Institute"/>
            <person name="Lucas S."/>
            <person name="Copeland A."/>
            <person name="Lapidus A."/>
            <person name="Glavina del Rio T."/>
            <person name="Dalin E."/>
            <person name="Tice H."/>
            <person name="Bruce D."/>
            <person name="Goodwin L."/>
            <person name="Pitluck S."/>
            <person name="Schmutz J."/>
            <person name="Larimer F."/>
            <person name="Land M."/>
            <person name="Hauser L."/>
            <person name="Kyrpides N."/>
            <person name="Mikhailova N."/>
            <person name="Liu Z."/>
            <person name="Li T."/>
            <person name="Zhao F."/>
            <person name="Overmann J."/>
            <person name="Bryant D.A."/>
            <person name="Richardson P."/>
        </authorList>
    </citation>
    <scope>NUCLEOTIDE SEQUENCE [LARGE SCALE GENOMIC DNA]</scope>
    <source>
        <strain evidence="3">DSM 5477 / BU-1</strain>
    </source>
</reference>
<dbReference type="Proteomes" id="UP000002724">
    <property type="component" value="Chromosome"/>
</dbReference>
<sequence length="180" mass="20597">MKSSNDSGETPQQKPSFWKRFFLIVVPLVLVLLVGGIFLTRYQGERKLQELSELAESRSVLMQRQDIQLFALPLAWSVRKELMHSNYGQIEEYFNELIQRKGFGLIMLVDPSGIIKISTDRKLQGSSFSRHYPQMRLGVLVPVSYALPEGKSLFVIPVMGLNEKIGTIAFVYSYRELLQP</sequence>
<keyword evidence="1" id="KW-0472">Membrane</keyword>
<keyword evidence="3" id="KW-1185">Reference proteome</keyword>
<dbReference type="OrthoDB" id="762648at2"/>
<dbReference type="AlphaFoldDB" id="B4SB18"/>
<dbReference type="RefSeq" id="WP_012508451.1">
    <property type="nucleotide sequence ID" value="NC_011060.1"/>
</dbReference>
<accession>B4SB18</accession>
<keyword evidence="1" id="KW-1133">Transmembrane helix</keyword>
<dbReference type="HOGENOM" id="CLU_1494877_0_0_10"/>
<name>B4SB18_PELPB</name>
<dbReference type="STRING" id="324925.Ppha_1729"/>
<dbReference type="eggNOG" id="ENOG50330ZZ">
    <property type="taxonomic scope" value="Bacteria"/>
</dbReference>
<proteinExistence type="predicted"/>
<evidence type="ECO:0000313" key="3">
    <source>
        <dbReference type="Proteomes" id="UP000002724"/>
    </source>
</evidence>
<dbReference type="KEGG" id="pph:Ppha_1729"/>
<gene>
    <name evidence="2" type="ordered locus">Ppha_1729</name>
</gene>
<evidence type="ECO:0008006" key="4">
    <source>
        <dbReference type="Google" id="ProtNLM"/>
    </source>
</evidence>
<evidence type="ECO:0000313" key="2">
    <source>
        <dbReference type="EMBL" id="ACF43964.1"/>
    </source>
</evidence>
<dbReference type="EMBL" id="CP001110">
    <property type="protein sequence ID" value="ACF43964.1"/>
    <property type="molecule type" value="Genomic_DNA"/>
</dbReference>
<protein>
    <recommendedName>
        <fullName evidence="4">Cache domain-containing protein</fullName>
    </recommendedName>
</protein>